<reference evidence="2 4" key="2">
    <citation type="submission" date="2020-06" db="EMBL/GenBank/DDBJ databases">
        <title>REHAB project genomes.</title>
        <authorList>
            <person name="Shaw L.P."/>
        </authorList>
    </citation>
    <scope>NUCLEOTIDE SEQUENCE [LARGE SCALE GENOMIC DNA]</scope>
    <source>
        <strain evidence="2 4">RHBSTW-00177</strain>
    </source>
</reference>
<reference evidence="1 3" key="1">
    <citation type="submission" date="2019-08" db="EMBL/GenBank/DDBJ databases">
        <title>Identification of Water Treatment Resistant and Multidrug Resistant Urinary Pathogenic Escherichia coli in Wastewater.</title>
        <authorList>
            <person name="Neumann N."/>
        </authorList>
    </citation>
    <scope>NUCLEOTIDE SEQUENCE [LARGE SCALE GENOMIC DNA]</scope>
    <source>
        <strain evidence="1 3">WU2356</strain>
    </source>
</reference>
<accession>A0A2S5U4W0</accession>
<name>A0A2S5U4W0_ECOLX</name>
<dbReference type="EMBL" id="CP056794">
    <property type="protein sequence ID" value="QLY97166.1"/>
    <property type="molecule type" value="Genomic_DNA"/>
</dbReference>
<dbReference type="Pfam" id="PF13031">
    <property type="entry name" value="DUF3892"/>
    <property type="match status" value="1"/>
</dbReference>
<protein>
    <submittedName>
        <fullName evidence="1">DUF3892 domain-containing protein</fullName>
    </submittedName>
</protein>
<evidence type="ECO:0000313" key="3">
    <source>
        <dbReference type="Proteomes" id="UP000392867"/>
    </source>
</evidence>
<proteinExistence type="predicted"/>
<dbReference type="RefSeq" id="WP_021540094.1">
    <property type="nucleotide sequence ID" value="NZ_BFIG01000001.1"/>
</dbReference>
<dbReference type="InterPro" id="IPR024997">
    <property type="entry name" value="DUF3892"/>
</dbReference>
<evidence type="ECO:0000313" key="1">
    <source>
        <dbReference type="EMBL" id="MPU47959.1"/>
    </source>
</evidence>
<evidence type="ECO:0000313" key="4">
    <source>
        <dbReference type="Proteomes" id="UP000512182"/>
    </source>
</evidence>
<dbReference type="EMBL" id="VOTT01000022">
    <property type="protein sequence ID" value="MPU47959.1"/>
    <property type="molecule type" value="Genomic_DNA"/>
</dbReference>
<evidence type="ECO:0000313" key="2">
    <source>
        <dbReference type="EMBL" id="QLY97166.1"/>
    </source>
</evidence>
<dbReference type="Proteomes" id="UP000392867">
    <property type="component" value="Unassembled WGS sequence"/>
</dbReference>
<organism evidence="1 3">
    <name type="scientific">Escherichia coli</name>
    <dbReference type="NCBI Taxonomy" id="562"/>
    <lineage>
        <taxon>Bacteria</taxon>
        <taxon>Pseudomonadati</taxon>
        <taxon>Pseudomonadota</taxon>
        <taxon>Gammaproteobacteria</taxon>
        <taxon>Enterobacterales</taxon>
        <taxon>Enterobacteriaceae</taxon>
        <taxon>Escherichia</taxon>
    </lineage>
</organism>
<dbReference type="AlphaFoldDB" id="A0A2S5U4W0"/>
<sequence length="95" mass="10457">MVDVRLTCITLSSSNALHEHITHVGSPQFNPPGSKWTVADVVNSIENKLHTFYVTDSYGKRADVGVVDPGGGGRKFIRTYADGRWNNNLLSLPRC</sequence>
<gene>
    <name evidence="1" type="ORF">FVB16_03635</name>
    <name evidence="2" type="ORF">HV109_11270</name>
</gene>
<dbReference type="Proteomes" id="UP000512182">
    <property type="component" value="Chromosome"/>
</dbReference>